<dbReference type="AlphaFoldDB" id="K6WM15"/>
<comment type="caution">
    <text evidence="1">The sequence shown here is derived from an EMBL/GenBank/DDBJ whole genome shotgun (WGS) entry which is preliminary data.</text>
</comment>
<accession>K6WM15</accession>
<dbReference type="Proteomes" id="UP000008363">
    <property type="component" value="Unassembled WGS sequence"/>
</dbReference>
<protein>
    <recommendedName>
        <fullName evidence="3">L-rhamnose mutarotase</fullName>
    </recommendedName>
</protein>
<dbReference type="InterPro" id="IPR011008">
    <property type="entry name" value="Dimeric_a/b-barrel"/>
</dbReference>
<dbReference type="Pfam" id="PF05336">
    <property type="entry name" value="rhaM"/>
    <property type="match status" value="1"/>
</dbReference>
<dbReference type="eggNOG" id="COG3254">
    <property type="taxonomic scope" value="Bacteria"/>
</dbReference>
<reference evidence="1 2" key="1">
    <citation type="submission" date="2012-08" db="EMBL/GenBank/DDBJ databases">
        <title>Whole genome shotgun sequence of Gordonia rhizosphera NBRC 16068.</title>
        <authorList>
            <person name="Takarada H."/>
            <person name="Isaki S."/>
            <person name="Hosoyama A."/>
            <person name="Tsuchikane K."/>
            <person name="Katsumata H."/>
            <person name="Baba S."/>
            <person name="Ohji S."/>
            <person name="Yamazaki S."/>
            <person name="Fujita N."/>
        </authorList>
    </citation>
    <scope>NUCLEOTIDE SEQUENCE [LARGE SCALE GENOMIC DNA]</scope>
    <source>
        <strain evidence="1 2">NBRC 16068</strain>
    </source>
</reference>
<dbReference type="GO" id="GO:0016857">
    <property type="term" value="F:racemase and epimerase activity, acting on carbohydrates and derivatives"/>
    <property type="evidence" value="ECO:0007669"/>
    <property type="project" value="InterPro"/>
</dbReference>
<evidence type="ECO:0008006" key="3">
    <source>
        <dbReference type="Google" id="ProtNLM"/>
    </source>
</evidence>
<gene>
    <name evidence="1" type="ORF">GORHZ_209_00270</name>
</gene>
<dbReference type="InterPro" id="IPR008000">
    <property type="entry name" value="Rham/fucose_mutarotase"/>
</dbReference>
<sequence length="107" mass="12052">MKVALHTRLRPSTVDDYERAHGQVPAELMAAIRRAGATEWSIWRNGLDLFHVIDCEDYQRLLADLRDVPVNIEWQARMDGLLDVAHDYSSDGSAAVLPLVWHLGGSE</sequence>
<dbReference type="STRING" id="1108045.GORHZ_209_00270"/>
<proteinExistence type="predicted"/>
<dbReference type="EMBL" id="BAHC01000209">
    <property type="protein sequence ID" value="GAB93192.1"/>
    <property type="molecule type" value="Genomic_DNA"/>
</dbReference>
<evidence type="ECO:0000313" key="1">
    <source>
        <dbReference type="EMBL" id="GAB93192.1"/>
    </source>
</evidence>
<keyword evidence="2" id="KW-1185">Reference proteome</keyword>
<evidence type="ECO:0000313" key="2">
    <source>
        <dbReference type="Proteomes" id="UP000008363"/>
    </source>
</evidence>
<dbReference type="RefSeq" id="WP_006338162.1">
    <property type="nucleotide sequence ID" value="NZ_BAHC01000209.1"/>
</dbReference>
<dbReference type="SUPFAM" id="SSF54909">
    <property type="entry name" value="Dimeric alpha+beta barrel"/>
    <property type="match status" value="1"/>
</dbReference>
<organism evidence="1 2">
    <name type="scientific">Gordonia rhizosphera NBRC 16068</name>
    <dbReference type="NCBI Taxonomy" id="1108045"/>
    <lineage>
        <taxon>Bacteria</taxon>
        <taxon>Bacillati</taxon>
        <taxon>Actinomycetota</taxon>
        <taxon>Actinomycetes</taxon>
        <taxon>Mycobacteriales</taxon>
        <taxon>Gordoniaceae</taxon>
        <taxon>Gordonia</taxon>
    </lineage>
</organism>
<dbReference type="Gene3D" id="3.30.70.100">
    <property type="match status" value="1"/>
</dbReference>
<dbReference type="OrthoDB" id="3826869at2"/>
<name>K6WM15_9ACTN</name>